<dbReference type="PROSITE" id="PS51340">
    <property type="entry name" value="MOSC"/>
    <property type="match status" value="1"/>
</dbReference>
<keyword evidence="3 4" id="KW-0501">Molybdenum cofactor biosynthesis</keyword>
<dbReference type="InterPro" id="IPR015422">
    <property type="entry name" value="PyrdxlP-dep_Trfase_small"/>
</dbReference>
<feature type="compositionally biased region" description="Polar residues" evidence="5">
    <location>
        <begin position="954"/>
        <end position="975"/>
    </location>
</feature>
<dbReference type="OrthoDB" id="420046at2759"/>
<reference evidence="7 8" key="1">
    <citation type="submission" date="2011-02" db="EMBL/GenBank/DDBJ databases">
        <title>The Genome Sequence of Sphaeroforma arctica JP610.</title>
        <authorList>
            <consortium name="The Broad Institute Genome Sequencing Platform"/>
            <person name="Russ C."/>
            <person name="Cuomo C."/>
            <person name="Young S.K."/>
            <person name="Zeng Q."/>
            <person name="Gargeya S."/>
            <person name="Alvarado L."/>
            <person name="Berlin A."/>
            <person name="Chapman S.B."/>
            <person name="Chen Z."/>
            <person name="Freedman E."/>
            <person name="Gellesch M."/>
            <person name="Goldberg J."/>
            <person name="Griggs A."/>
            <person name="Gujja S."/>
            <person name="Heilman E."/>
            <person name="Heiman D."/>
            <person name="Howarth C."/>
            <person name="Mehta T."/>
            <person name="Neiman D."/>
            <person name="Pearson M."/>
            <person name="Roberts A."/>
            <person name="Saif S."/>
            <person name="Shea T."/>
            <person name="Shenoy N."/>
            <person name="Sisk P."/>
            <person name="Stolte C."/>
            <person name="Sykes S."/>
            <person name="White J."/>
            <person name="Yandava C."/>
            <person name="Burger G."/>
            <person name="Gray M.W."/>
            <person name="Holland P.W.H."/>
            <person name="King N."/>
            <person name="Lang F.B.F."/>
            <person name="Roger A.J."/>
            <person name="Ruiz-Trillo I."/>
            <person name="Haas B."/>
            <person name="Nusbaum C."/>
            <person name="Birren B."/>
        </authorList>
    </citation>
    <scope>NUCLEOTIDE SEQUENCE [LARGE SCALE GENOMIC DNA]</scope>
    <source>
        <strain evidence="7 8">JP610</strain>
    </source>
</reference>
<dbReference type="PANTHER" id="PTHR14237:SF80">
    <property type="entry name" value="MOLYBDENUM COFACTOR SULFURASE"/>
    <property type="match status" value="1"/>
</dbReference>
<feature type="compositionally biased region" description="Polar residues" evidence="5">
    <location>
        <begin position="685"/>
        <end position="698"/>
    </location>
</feature>
<dbReference type="GeneID" id="25901811"/>
<dbReference type="GO" id="GO:0008265">
    <property type="term" value="F:molybdenum cofactor sulfurtransferase activity"/>
    <property type="evidence" value="ECO:0007669"/>
    <property type="project" value="UniProtKB-UniRule"/>
</dbReference>
<dbReference type="Gene3D" id="3.40.640.10">
    <property type="entry name" value="Type I PLP-dependent aspartate aminotransferase-like (Major domain)"/>
    <property type="match status" value="1"/>
</dbReference>
<dbReference type="Pfam" id="PF03476">
    <property type="entry name" value="MOSC_N"/>
    <property type="match status" value="1"/>
</dbReference>
<feature type="domain" description="MOSC" evidence="6">
    <location>
        <begin position="958"/>
        <end position="1120"/>
    </location>
</feature>
<proteinExistence type="inferred from homology"/>
<dbReference type="GO" id="GO:0006777">
    <property type="term" value="P:Mo-molybdopterin cofactor biosynthetic process"/>
    <property type="evidence" value="ECO:0007669"/>
    <property type="project" value="UniProtKB-UniRule"/>
</dbReference>
<dbReference type="SUPFAM" id="SSF53383">
    <property type="entry name" value="PLP-dependent transferases"/>
    <property type="match status" value="1"/>
</dbReference>
<dbReference type="Pfam" id="PF03473">
    <property type="entry name" value="MOSC"/>
    <property type="match status" value="1"/>
</dbReference>
<dbReference type="eggNOG" id="KOG2142">
    <property type="taxonomic scope" value="Eukaryota"/>
</dbReference>
<dbReference type="HAMAP" id="MF_03050">
    <property type="entry name" value="MOCOS"/>
    <property type="match status" value="1"/>
</dbReference>
<sequence>MLDSDGLLQYAQQAETELSTMQLDELAEDQEIEALLHDVRATEFPQLQDTTFLDHAGSTLASKTQLDAHMNDIQHTLYSNPHSQNPSSVRTTEAIERVRERVLRFFNTTSSTHTLVFTSGATGGMSILANSFPWEGAQCKSCLGERKETSCGNTASFTYLNSNHTSVVGVRGMAEHSGARISTLTANEMQRLATESMTRTDERPSKACTSRRRTRHCLFAYPAQCNFSGTRYPLEWVDCVQSGDLNGKLDTRRQHLTKPTTPQGTRPPVCDCMAETVDTKWHVLLDTSAYVSCAELDLTAVRADFVTVSFYKMFGYPTGLGALIIRNDALTDSGGGCECGCAAASDGQSNVPPQVSSVNNGDALQKLVKPIRVKEHTNAQVGPHTPAATGNALKSMHVKSPLGWLNKKYYGGGTLALSDNSSGTRAFASNLATALEDGTVSYLSILALNNGLDALQRVGGMRVISRHTHTVAHWLYYQMSQLRHPRTQTPVCLLYTSPDRWELTTETRIDTQQSTHATQISPKKRLSTGRQGPVVTMNLLAADGSAIGYAHVAQLAALEKIHVRTGCLCNTGACHDSLGLDLQDVLSNYRSGHTCGDGMDILNGRPTGALRVSCGYMSTLQDVKGFLGFVYKYFVEERSDVRLPSKSVLVGETTAEEIYGVEVRETQTQEKECNTNDQGKETTQHEQQVSRETGQQPTVAADATDSLTWDAEMLTQSPSEQCNAETHAPLASTHPDTPLGTCEATLTHVYVYPIKSCGAMVVPQGRTWAMTAQGLAFDRMWMVVDALTNKPLTMKTHDSMCLIKPTLDLYDTSEDGMDDSAGIGLAVQETTAGPGTGETDASVGAEVVSDFKGVTVKGNCAPRARALRLNAPGMREIAIPLDGLDGINGQTSTHAHPQTQTVTQDCPHITGTTVRVCNRRVLGVRETSDDVHAWLTETLGVPCMLVRCAKASKSGNGRTTTTASQGIGMTSQGNDGKNDSPFLVVNADSVREIDRVATQMLSTTAALPCTATDYTPSRTVDIQALQFRPNFVVKTDIESEPFVEDRWTHLSFPARETTSLAVRKECVRCQLVCVDPRTGERSKVPLQALGLCRQKKLTFGMYLNLISEVRLPRHPHIVVCAECFEDKVEQTRAAAVAMHHHSHTCSYMSKLVPAGEETHVRYICPGDVVHIRIKAVEEPKERNDADHSESEWDTASSQSSSDDEYDSVIVSAGQPTTGVAVSTSKACTYLAASTNERHTVDEKRQERRNEGENMCMNDSTRGMDQEIVQGMPTVANAAQTTPVTITDRGKGEVSGSEDSSEGVSENVTYLDTDSDTYSDEDSDLSKDYYDDDG</sequence>
<evidence type="ECO:0000256" key="4">
    <source>
        <dbReference type="HAMAP-Rule" id="MF_03050"/>
    </source>
</evidence>
<feature type="region of interest" description="Disordered" evidence="5">
    <location>
        <begin position="1179"/>
        <end position="1206"/>
    </location>
</feature>
<evidence type="ECO:0000256" key="2">
    <source>
        <dbReference type="ARBA" id="ARBA00022898"/>
    </source>
</evidence>
<dbReference type="Proteomes" id="UP000054560">
    <property type="component" value="Unassembled WGS sequence"/>
</dbReference>
<feature type="region of interest" description="Disordered" evidence="5">
    <location>
        <begin position="954"/>
        <end position="980"/>
    </location>
</feature>
<feature type="active site" evidence="4">
    <location>
        <position position="569"/>
    </location>
</feature>
<dbReference type="InterPro" id="IPR015421">
    <property type="entry name" value="PyrdxlP-dep_Trfase_major"/>
</dbReference>
<comment type="function">
    <text evidence="4">Sulfurates the molybdenum cofactor. Sulfation of molybdenum is essential for xanthine dehydrogenase (XDH) and aldehyde oxidase (ADO) enzymes in which molybdenum cofactor is liganded by 1 oxygen and 1 sulfur atom in active form.</text>
</comment>
<evidence type="ECO:0000256" key="1">
    <source>
        <dbReference type="ARBA" id="ARBA00022679"/>
    </source>
</evidence>
<evidence type="ECO:0000313" key="8">
    <source>
        <dbReference type="Proteomes" id="UP000054560"/>
    </source>
</evidence>
<keyword evidence="2 4" id="KW-0663">Pyridoxal phosphate</keyword>
<feature type="region of interest" description="Disordered" evidence="5">
    <location>
        <begin position="1236"/>
        <end position="1258"/>
    </location>
</feature>
<keyword evidence="1 4" id="KW-0808">Transferase</keyword>
<dbReference type="GO" id="GO:0030151">
    <property type="term" value="F:molybdenum ion binding"/>
    <property type="evidence" value="ECO:0007669"/>
    <property type="project" value="UniProtKB-UniRule"/>
</dbReference>
<accession>A0A0L0GC97</accession>
<evidence type="ECO:0000256" key="3">
    <source>
        <dbReference type="ARBA" id="ARBA00023150"/>
    </source>
</evidence>
<dbReference type="EC" id="2.8.1.9" evidence="4"/>
<feature type="compositionally biased region" description="Polar residues" evidence="5">
    <location>
        <begin position="715"/>
        <end position="724"/>
    </location>
</feature>
<dbReference type="RefSeq" id="XP_014160436.1">
    <property type="nucleotide sequence ID" value="XM_014304961.1"/>
</dbReference>
<feature type="region of interest" description="Disordered" evidence="5">
    <location>
        <begin position="715"/>
        <end position="735"/>
    </location>
</feature>
<dbReference type="InterPro" id="IPR000192">
    <property type="entry name" value="Aminotrans_V_dom"/>
</dbReference>
<evidence type="ECO:0000259" key="6">
    <source>
        <dbReference type="PROSITE" id="PS51340"/>
    </source>
</evidence>
<feature type="compositionally biased region" description="Low complexity" evidence="5">
    <location>
        <begin position="1293"/>
        <end position="1311"/>
    </location>
</feature>
<evidence type="ECO:0000313" key="7">
    <source>
        <dbReference type="EMBL" id="KNC86534.1"/>
    </source>
</evidence>
<dbReference type="EMBL" id="KQ241647">
    <property type="protein sequence ID" value="KNC86534.1"/>
    <property type="molecule type" value="Genomic_DNA"/>
</dbReference>
<feature type="compositionally biased region" description="Basic and acidic residues" evidence="5">
    <location>
        <begin position="666"/>
        <end position="684"/>
    </location>
</feature>
<comment type="cofactor">
    <cofactor evidence="4">
        <name>pyridoxal 5'-phosphate</name>
        <dbReference type="ChEBI" id="CHEBI:597326"/>
    </cofactor>
</comment>
<dbReference type="Gene3D" id="3.90.1150.10">
    <property type="entry name" value="Aspartate Aminotransferase, domain 1"/>
    <property type="match status" value="1"/>
</dbReference>
<feature type="compositionally biased region" description="Basic and acidic residues" evidence="5">
    <location>
        <begin position="1236"/>
        <end position="1251"/>
    </location>
</feature>
<dbReference type="GO" id="GO:0030170">
    <property type="term" value="F:pyridoxal phosphate binding"/>
    <property type="evidence" value="ECO:0007669"/>
    <property type="project" value="UniProtKB-UniRule"/>
</dbReference>
<comment type="similarity">
    <text evidence="4">Belongs to the class-V pyridoxal-phosphate-dependent aminotransferase family. MOCOS subfamily.</text>
</comment>
<dbReference type="PANTHER" id="PTHR14237">
    <property type="entry name" value="MOLYBDOPTERIN COFACTOR SULFURASE MOSC"/>
    <property type="match status" value="1"/>
</dbReference>
<feature type="modified residue" description="N6-(pyridoxal phosphate)lysine" evidence="4">
    <location>
        <position position="312"/>
    </location>
</feature>
<dbReference type="Pfam" id="PF00266">
    <property type="entry name" value="Aminotran_5"/>
    <property type="match status" value="2"/>
</dbReference>
<dbReference type="InterPro" id="IPR005302">
    <property type="entry name" value="MoCF_Sase_C"/>
</dbReference>
<dbReference type="InterPro" id="IPR005303">
    <property type="entry name" value="MOCOS_middle"/>
</dbReference>
<evidence type="ECO:0000256" key="5">
    <source>
        <dbReference type="SAM" id="MobiDB-lite"/>
    </source>
</evidence>
<feature type="compositionally biased region" description="Basic and acidic residues" evidence="5">
    <location>
        <begin position="1179"/>
        <end position="1190"/>
    </location>
</feature>
<dbReference type="InterPro" id="IPR028886">
    <property type="entry name" value="MoCo_sulfurase"/>
</dbReference>
<name>A0A0L0GC97_9EUKA</name>
<keyword evidence="8" id="KW-1185">Reference proteome</keyword>
<feature type="region of interest" description="Disordered" evidence="5">
    <location>
        <begin position="1279"/>
        <end position="1333"/>
    </location>
</feature>
<feature type="compositionally biased region" description="Basic and acidic residues" evidence="5">
    <location>
        <begin position="1323"/>
        <end position="1333"/>
    </location>
</feature>
<protein>
    <recommendedName>
        <fullName evidence="4">Molybdenum cofactor sulfurase</fullName>
        <shortName evidence="4">MCS</shortName>
        <shortName evidence="4">MOS</shortName>
        <shortName evidence="4">MoCo sulfurase</shortName>
        <ecNumber evidence="4">2.8.1.9</ecNumber>
    </recommendedName>
    <alternativeName>
        <fullName evidence="4">Molybdenum cofactor sulfurtransferase</fullName>
    </alternativeName>
</protein>
<feature type="compositionally biased region" description="Acidic residues" evidence="5">
    <location>
        <begin position="1312"/>
        <end position="1322"/>
    </location>
</feature>
<dbReference type="STRING" id="667725.A0A0L0GC97"/>
<comment type="catalytic activity">
    <reaction evidence="4">
        <text>Mo-molybdopterin + L-cysteine + AH2 = thio-Mo-molybdopterin + L-alanine + A + H2O</text>
        <dbReference type="Rhea" id="RHEA:42636"/>
        <dbReference type="ChEBI" id="CHEBI:13193"/>
        <dbReference type="ChEBI" id="CHEBI:15377"/>
        <dbReference type="ChEBI" id="CHEBI:17499"/>
        <dbReference type="ChEBI" id="CHEBI:35235"/>
        <dbReference type="ChEBI" id="CHEBI:57972"/>
        <dbReference type="ChEBI" id="CHEBI:71302"/>
        <dbReference type="ChEBI" id="CHEBI:82685"/>
        <dbReference type="EC" id="2.8.1.9"/>
    </reaction>
</comment>
<dbReference type="InterPro" id="IPR015424">
    <property type="entry name" value="PyrdxlP-dep_Trfase"/>
</dbReference>
<dbReference type="SUPFAM" id="SSF141673">
    <property type="entry name" value="MOSC N-terminal domain-like"/>
    <property type="match status" value="2"/>
</dbReference>
<dbReference type="GO" id="GO:0016829">
    <property type="term" value="F:lyase activity"/>
    <property type="evidence" value="ECO:0007669"/>
    <property type="project" value="UniProtKB-UniRule"/>
</dbReference>
<organism evidence="7 8">
    <name type="scientific">Sphaeroforma arctica JP610</name>
    <dbReference type="NCBI Taxonomy" id="667725"/>
    <lineage>
        <taxon>Eukaryota</taxon>
        <taxon>Ichthyosporea</taxon>
        <taxon>Ichthyophonida</taxon>
        <taxon>Sphaeroforma</taxon>
    </lineage>
</organism>
<gene>
    <name evidence="7" type="ORF">SARC_01307</name>
</gene>
<feature type="region of interest" description="Disordered" evidence="5">
    <location>
        <begin position="666"/>
        <end position="700"/>
    </location>
</feature>